<dbReference type="PANTHER" id="PTHR24064">
    <property type="entry name" value="SOLUTE CARRIER FAMILY 22 MEMBER"/>
    <property type="match status" value="1"/>
</dbReference>
<feature type="transmembrane region" description="Helical" evidence="5">
    <location>
        <begin position="483"/>
        <end position="503"/>
    </location>
</feature>
<dbReference type="Gene3D" id="1.20.1250.20">
    <property type="entry name" value="MFS general substrate transporter like domains"/>
    <property type="match status" value="1"/>
</dbReference>
<feature type="domain" description="Major facilitator superfamily (MFS) profile" evidence="6">
    <location>
        <begin position="15"/>
        <end position="507"/>
    </location>
</feature>
<feature type="transmembrane region" description="Helical" evidence="5">
    <location>
        <begin position="142"/>
        <end position="164"/>
    </location>
</feature>
<dbReference type="InterPro" id="IPR005828">
    <property type="entry name" value="MFS_sugar_transport-like"/>
</dbReference>
<name>A0A914WU63_9BILA</name>
<evidence type="ECO:0000313" key="8">
    <source>
        <dbReference type="WBParaSite" id="PSAMB.scaffold5419size11737.g26557.t1"/>
    </source>
</evidence>
<evidence type="ECO:0000256" key="5">
    <source>
        <dbReference type="SAM" id="Phobius"/>
    </source>
</evidence>
<feature type="transmembrane region" description="Helical" evidence="5">
    <location>
        <begin position="419"/>
        <end position="442"/>
    </location>
</feature>
<feature type="transmembrane region" description="Helical" evidence="5">
    <location>
        <begin position="110"/>
        <end position="130"/>
    </location>
</feature>
<dbReference type="PROSITE" id="PS50850">
    <property type="entry name" value="MFS"/>
    <property type="match status" value="1"/>
</dbReference>
<reference evidence="8" key="1">
    <citation type="submission" date="2022-11" db="UniProtKB">
        <authorList>
            <consortium name="WormBaseParasite"/>
        </authorList>
    </citation>
    <scope>IDENTIFICATION</scope>
</reference>
<feature type="transmembrane region" description="Helical" evidence="5">
    <location>
        <begin position="348"/>
        <end position="368"/>
    </location>
</feature>
<keyword evidence="3 5" id="KW-1133">Transmembrane helix</keyword>
<feature type="transmembrane region" description="Helical" evidence="5">
    <location>
        <begin position="201"/>
        <end position="222"/>
    </location>
</feature>
<feature type="transmembrane region" description="Helical" evidence="5">
    <location>
        <begin position="454"/>
        <end position="477"/>
    </location>
</feature>
<feature type="transmembrane region" description="Helical" evidence="5">
    <location>
        <begin position="388"/>
        <end position="407"/>
    </location>
</feature>
<protein>
    <submittedName>
        <fullName evidence="8">Major facilitator superfamily (MFS) profile domain-containing protein</fullName>
    </submittedName>
</protein>
<dbReference type="AlphaFoldDB" id="A0A914WU63"/>
<evidence type="ECO:0000313" key="7">
    <source>
        <dbReference type="Proteomes" id="UP000887566"/>
    </source>
</evidence>
<dbReference type="Pfam" id="PF00083">
    <property type="entry name" value="Sugar_tr"/>
    <property type="match status" value="1"/>
</dbReference>
<dbReference type="SUPFAM" id="SSF103473">
    <property type="entry name" value="MFS general substrate transporter"/>
    <property type="match status" value="1"/>
</dbReference>
<dbReference type="GO" id="GO:0016020">
    <property type="term" value="C:membrane"/>
    <property type="evidence" value="ECO:0007669"/>
    <property type="project" value="UniProtKB-SubCell"/>
</dbReference>
<feature type="transmembrane region" description="Helical" evidence="5">
    <location>
        <begin position="170"/>
        <end position="189"/>
    </location>
</feature>
<evidence type="ECO:0000256" key="4">
    <source>
        <dbReference type="ARBA" id="ARBA00023136"/>
    </source>
</evidence>
<keyword evidence="2 5" id="KW-0812">Transmembrane</keyword>
<evidence type="ECO:0000256" key="3">
    <source>
        <dbReference type="ARBA" id="ARBA00022989"/>
    </source>
</evidence>
<dbReference type="Proteomes" id="UP000887566">
    <property type="component" value="Unplaced"/>
</dbReference>
<proteinExistence type="predicted"/>
<dbReference type="InterPro" id="IPR020846">
    <property type="entry name" value="MFS_dom"/>
</dbReference>
<evidence type="ECO:0000259" key="6">
    <source>
        <dbReference type="PROSITE" id="PS50850"/>
    </source>
</evidence>
<dbReference type="WBParaSite" id="PSAMB.scaffold5419size11737.g26557.t1">
    <property type="protein sequence ID" value="PSAMB.scaffold5419size11737.g26557.t1"/>
    <property type="gene ID" value="PSAMB.scaffold5419size11737.g26557"/>
</dbReference>
<evidence type="ECO:0000256" key="1">
    <source>
        <dbReference type="ARBA" id="ARBA00004141"/>
    </source>
</evidence>
<dbReference type="InterPro" id="IPR036259">
    <property type="entry name" value="MFS_trans_sf"/>
</dbReference>
<dbReference type="GO" id="GO:0022857">
    <property type="term" value="F:transmembrane transporter activity"/>
    <property type="evidence" value="ECO:0007669"/>
    <property type="project" value="InterPro"/>
</dbReference>
<organism evidence="7 8">
    <name type="scientific">Plectus sambesii</name>
    <dbReference type="NCBI Taxonomy" id="2011161"/>
    <lineage>
        <taxon>Eukaryota</taxon>
        <taxon>Metazoa</taxon>
        <taxon>Ecdysozoa</taxon>
        <taxon>Nematoda</taxon>
        <taxon>Chromadorea</taxon>
        <taxon>Plectida</taxon>
        <taxon>Plectina</taxon>
        <taxon>Plectoidea</taxon>
        <taxon>Plectidae</taxon>
        <taxon>Plectus</taxon>
    </lineage>
</organism>
<keyword evidence="4 5" id="KW-0472">Membrane</keyword>
<comment type="subcellular location">
    <subcellularLocation>
        <location evidence="1">Membrane</location>
        <topology evidence="1">Multi-pass membrane protein</topology>
    </subcellularLocation>
</comment>
<feature type="transmembrane region" description="Helical" evidence="5">
    <location>
        <begin position="316"/>
        <end position="336"/>
    </location>
</feature>
<accession>A0A914WU63</accession>
<sequence length="519" mass="57538">MALSSLNIKPFHVLMFVIWQLGLIFSGQQIFPVFFNYAPKWKCQLDGLNDEDDANLTDNDSGMSNNSCSLTKSERCALYEKCQGNITFEPSPFYSLIQEFDLVCGHRSHFATVASSCQFAGVIFGTFIFGHLGDRFGRRLTSIVGMSIGVFFACASGLSPTWLIFGVMRFIAGTTVGCVLVVVYMFVFEHILPEQRMFLRCFFNWGTARIIISLICMMLPYWRWASIGTALAAAPIIPLMLIFVPESPVWLESQQKQKKQRIAANQIAVISLDVEIAKDKCETKMGTVLERQFSKMSVIEQLKVFKVRDLVAGRKMALKTGVICFMWFTAGMSTYISDLNIGNLGGDFYYNQLIIGTVISLSKTLVFWLDTYVPGFSRRLLHQVSQSLVIVCFVAVMLIMIIVPAAQQCSGGGKTSLDLLIVALNITGVVFIEYTWDACYLCGAECFPTEMRTLGISCCSLMARVGAFLAPTVAHMADVWTPAPFAAVSAIGLVSLTLSFFFLEETKPKTTTDATLVAE</sequence>
<feature type="transmembrane region" description="Helical" evidence="5">
    <location>
        <begin position="228"/>
        <end position="251"/>
    </location>
</feature>
<feature type="transmembrane region" description="Helical" evidence="5">
    <location>
        <begin position="12"/>
        <end position="31"/>
    </location>
</feature>
<keyword evidence="7" id="KW-1185">Reference proteome</keyword>
<evidence type="ECO:0000256" key="2">
    <source>
        <dbReference type="ARBA" id="ARBA00022692"/>
    </source>
</evidence>